<dbReference type="EnsemblPlants" id="QL09p043370:mrna">
    <property type="protein sequence ID" value="QL09p043370:mrna"/>
    <property type="gene ID" value="QL09p043370"/>
</dbReference>
<keyword evidence="3" id="KW-0238">DNA-binding</keyword>
<dbReference type="PROSITE" id="PS51293">
    <property type="entry name" value="SANT"/>
    <property type="match status" value="2"/>
</dbReference>
<dbReference type="Pfam" id="PF00249">
    <property type="entry name" value="Myb_DNA-binding"/>
    <property type="match status" value="3"/>
</dbReference>
<dbReference type="GO" id="GO:0006355">
    <property type="term" value="P:regulation of DNA-templated transcription"/>
    <property type="evidence" value="ECO:0007669"/>
    <property type="project" value="UniProtKB-ARBA"/>
</dbReference>
<sequence length="689" mass="77547">MVIMRDSVKCLHCGLNVHNSSGIATGTCVKLFGVCLRNKGDGHDAMKNSVSMENPCYEKVENNDSEDDDAKDLPIGINQRRRWTEEEHKLFLVGLKKLGRGDWKGISRDFVTTRSPAQVASHAQKHYMRQVAIDKKKNGSSVVDLSLNEAELAPKDSPISHTKKSGNEKALKASNSQALALVINNNENPLEATTAYQHNGNRSSHVAMDIPPISQMPPPVFGAPNYCRTPSMVNSADQSYSSWLPGTWQNSIQRLRISLEIERDLSRSHSQGPCQDGDQSLGNEVAKDKGEGKETKPSLETKDATKIQDDAVKAREAEAKDVPSFQPSKKEVHFPSAKIQREEGFIKRFRLFFFLIVGTIHTGSIAARTRLWIKCLHFFFFLITDQNRNEYDLSSHSSLRRWLRRNGSSGKRWTEQEQRLFLTGLKELRKGNWRGISRRFVKTRSTSQVASHAQKYYLRQTAIDKKKTSVFDLSLNEANNVDNHNPMKKSVSMGNPSSEKVENNDSEDDAEDLADGVSQRKRWTEEEHKIFLIGLKKLGRGDWKGISQKFVTTRSPSQVASHAQKYFLRKAAIDKKKPRSSVFDVSLNETELAPKDFSVSHMEKSDTETSSLGASSSQALALVNRYPHVSMHIPSPAQMRPPVFGAPNYHSIPSIHSRASMSARMSLNLKLDILIPTPEQRYPLRRQEP</sequence>
<keyword evidence="5" id="KW-0539">Nucleus</keyword>
<protein>
    <submittedName>
        <fullName evidence="11">Uncharacterized protein</fullName>
    </submittedName>
</protein>
<dbReference type="InterPro" id="IPR017930">
    <property type="entry name" value="Myb_dom"/>
</dbReference>
<feature type="domain" description="HTH myb-type" evidence="10">
    <location>
        <begin position="412"/>
        <end position="461"/>
    </location>
</feature>
<feature type="domain" description="HTH myb-type" evidence="10">
    <location>
        <begin position="79"/>
        <end position="131"/>
    </location>
</feature>
<evidence type="ECO:0000256" key="1">
    <source>
        <dbReference type="ARBA" id="ARBA00004123"/>
    </source>
</evidence>
<evidence type="ECO:0000256" key="2">
    <source>
        <dbReference type="ARBA" id="ARBA00023015"/>
    </source>
</evidence>
<evidence type="ECO:0000259" key="10">
    <source>
        <dbReference type="PROSITE" id="PS51294"/>
    </source>
</evidence>
<dbReference type="Proteomes" id="UP000594261">
    <property type="component" value="Chromosome 9"/>
</dbReference>
<dbReference type="FunFam" id="1.10.10.60:FF:000009">
    <property type="entry name" value="transcription factor MYB1R1"/>
    <property type="match status" value="2"/>
</dbReference>
<dbReference type="InParanoid" id="A0A7N2ML81"/>
<feature type="compositionally biased region" description="Polar residues" evidence="6">
    <location>
        <begin position="268"/>
        <end position="282"/>
    </location>
</feature>
<dbReference type="EMBL" id="LRBV02000009">
    <property type="status" value="NOT_ANNOTATED_CDS"/>
    <property type="molecule type" value="Genomic_DNA"/>
</dbReference>
<dbReference type="GO" id="GO:0005634">
    <property type="term" value="C:nucleus"/>
    <property type="evidence" value="ECO:0007669"/>
    <property type="project" value="UniProtKB-SubCell"/>
</dbReference>
<keyword evidence="2" id="KW-0805">Transcription regulation</keyword>
<comment type="subcellular location">
    <subcellularLocation>
        <location evidence="1">Nucleus</location>
    </subcellularLocation>
</comment>
<dbReference type="AlphaFoldDB" id="A0A7N2ML81"/>
<dbReference type="GO" id="GO:0009723">
    <property type="term" value="P:response to ethylene"/>
    <property type="evidence" value="ECO:0007669"/>
    <property type="project" value="TreeGrafter"/>
</dbReference>
<feature type="region of interest" description="Disordered" evidence="6">
    <location>
        <begin position="266"/>
        <end position="306"/>
    </location>
</feature>
<proteinExistence type="predicted"/>
<dbReference type="InterPro" id="IPR001005">
    <property type="entry name" value="SANT/Myb"/>
</dbReference>
<dbReference type="Gene3D" id="1.10.10.60">
    <property type="entry name" value="Homeodomain-like"/>
    <property type="match status" value="3"/>
</dbReference>
<dbReference type="PROSITE" id="PS50090">
    <property type="entry name" value="MYB_LIKE"/>
    <property type="match status" value="3"/>
</dbReference>
<feature type="domain" description="Myb-like" evidence="8">
    <location>
        <begin position="519"/>
        <end position="567"/>
    </location>
</feature>
<dbReference type="SUPFAM" id="SSF46689">
    <property type="entry name" value="Homeodomain-like"/>
    <property type="match status" value="3"/>
</dbReference>
<reference evidence="11 12" key="1">
    <citation type="journal article" date="2016" name="G3 (Bethesda)">
        <title>First Draft Assembly and Annotation of the Genome of a California Endemic Oak Quercus lobata Nee (Fagaceae).</title>
        <authorList>
            <person name="Sork V.L."/>
            <person name="Fitz-Gibbon S.T."/>
            <person name="Puiu D."/>
            <person name="Crepeau M."/>
            <person name="Gugger P.F."/>
            <person name="Sherman R."/>
            <person name="Stevens K."/>
            <person name="Langley C.H."/>
            <person name="Pellegrini M."/>
            <person name="Salzberg S.L."/>
        </authorList>
    </citation>
    <scope>NUCLEOTIDE SEQUENCE [LARGE SCALE GENOMIC DNA]</scope>
    <source>
        <strain evidence="11 12">cv. SW786</strain>
    </source>
</reference>
<dbReference type="InterPro" id="IPR006447">
    <property type="entry name" value="Myb_dom_plants"/>
</dbReference>
<feature type="compositionally biased region" description="Basic and acidic residues" evidence="6">
    <location>
        <begin position="285"/>
        <end position="306"/>
    </location>
</feature>
<feature type="domain" description="SANT" evidence="9">
    <location>
        <begin position="518"/>
        <end position="571"/>
    </location>
</feature>
<feature type="domain" description="SANT" evidence="9">
    <location>
        <begin position="78"/>
        <end position="131"/>
    </location>
</feature>
<dbReference type="PANTHER" id="PTHR44191:SF45">
    <property type="entry name" value="TRANSCRIPTION FACTOR MYB1R1-LIKE"/>
    <property type="match status" value="1"/>
</dbReference>
<reference evidence="11" key="2">
    <citation type="submission" date="2021-01" db="UniProtKB">
        <authorList>
            <consortium name="EnsemblPlants"/>
        </authorList>
    </citation>
    <scope>IDENTIFICATION</scope>
</reference>
<evidence type="ECO:0000256" key="6">
    <source>
        <dbReference type="SAM" id="MobiDB-lite"/>
    </source>
</evidence>
<evidence type="ECO:0000313" key="11">
    <source>
        <dbReference type="EnsemblPlants" id="QL09p043370:mrna"/>
    </source>
</evidence>
<organism evidence="11 12">
    <name type="scientific">Quercus lobata</name>
    <name type="common">Valley oak</name>
    <dbReference type="NCBI Taxonomy" id="97700"/>
    <lineage>
        <taxon>Eukaryota</taxon>
        <taxon>Viridiplantae</taxon>
        <taxon>Streptophyta</taxon>
        <taxon>Embryophyta</taxon>
        <taxon>Tracheophyta</taxon>
        <taxon>Spermatophyta</taxon>
        <taxon>Magnoliopsida</taxon>
        <taxon>eudicotyledons</taxon>
        <taxon>Gunneridae</taxon>
        <taxon>Pentapetalae</taxon>
        <taxon>rosids</taxon>
        <taxon>fabids</taxon>
        <taxon>Fagales</taxon>
        <taxon>Fagaceae</taxon>
        <taxon>Quercus</taxon>
    </lineage>
</organism>
<feature type="transmembrane region" description="Helical" evidence="7">
    <location>
        <begin position="351"/>
        <end position="373"/>
    </location>
</feature>
<feature type="compositionally biased region" description="Acidic residues" evidence="6">
    <location>
        <begin position="504"/>
        <end position="514"/>
    </location>
</feature>
<name>A0A7N2ML81_QUELO</name>
<dbReference type="CDD" id="cd00167">
    <property type="entry name" value="SANT"/>
    <property type="match status" value="3"/>
</dbReference>
<dbReference type="PROSITE" id="PS51294">
    <property type="entry name" value="HTH_MYB"/>
    <property type="match status" value="3"/>
</dbReference>
<accession>A0A7N2ML81</accession>
<feature type="region of interest" description="Disordered" evidence="6">
    <location>
        <begin position="478"/>
        <end position="519"/>
    </location>
</feature>
<feature type="domain" description="Myb-like" evidence="8">
    <location>
        <begin position="79"/>
        <end position="127"/>
    </location>
</feature>
<evidence type="ECO:0000256" key="5">
    <source>
        <dbReference type="ARBA" id="ARBA00023242"/>
    </source>
</evidence>
<evidence type="ECO:0000256" key="3">
    <source>
        <dbReference type="ARBA" id="ARBA00023125"/>
    </source>
</evidence>
<dbReference type="NCBIfam" id="TIGR01557">
    <property type="entry name" value="myb_SHAQKYF"/>
    <property type="match status" value="3"/>
</dbReference>
<evidence type="ECO:0000259" key="9">
    <source>
        <dbReference type="PROSITE" id="PS51293"/>
    </source>
</evidence>
<dbReference type="InterPro" id="IPR017884">
    <property type="entry name" value="SANT_dom"/>
</dbReference>
<dbReference type="GO" id="GO:0003677">
    <property type="term" value="F:DNA binding"/>
    <property type="evidence" value="ECO:0007669"/>
    <property type="project" value="UniProtKB-KW"/>
</dbReference>
<keyword evidence="7" id="KW-0472">Membrane</keyword>
<dbReference type="SMART" id="SM00717">
    <property type="entry name" value="SANT"/>
    <property type="match status" value="3"/>
</dbReference>
<dbReference type="OMA" id="IGINQRR"/>
<keyword evidence="7" id="KW-0812">Transmembrane</keyword>
<evidence type="ECO:0000256" key="4">
    <source>
        <dbReference type="ARBA" id="ARBA00023163"/>
    </source>
</evidence>
<evidence type="ECO:0000259" key="8">
    <source>
        <dbReference type="PROSITE" id="PS50090"/>
    </source>
</evidence>
<feature type="domain" description="HTH myb-type" evidence="10">
    <location>
        <begin position="519"/>
        <end position="571"/>
    </location>
</feature>
<dbReference type="Gramene" id="QL09p043370:mrna">
    <property type="protein sequence ID" value="QL09p043370:mrna"/>
    <property type="gene ID" value="QL09p043370"/>
</dbReference>
<dbReference type="GO" id="GO:0009739">
    <property type="term" value="P:response to gibberellin"/>
    <property type="evidence" value="ECO:0007669"/>
    <property type="project" value="TreeGrafter"/>
</dbReference>
<dbReference type="PANTHER" id="PTHR44191">
    <property type="entry name" value="TRANSCRIPTION FACTOR KUA1"/>
    <property type="match status" value="1"/>
</dbReference>
<keyword evidence="12" id="KW-1185">Reference proteome</keyword>
<evidence type="ECO:0000256" key="7">
    <source>
        <dbReference type="SAM" id="Phobius"/>
    </source>
</evidence>
<dbReference type="InterPro" id="IPR009057">
    <property type="entry name" value="Homeodomain-like_sf"/>
</dbReference>
<keyword evidence="7" id="KW-1133">Transmembrane helix</keyword>
<dbReference type="InterPro" id="IPR052245">
    <property type="entry name" value="Plant_Stress_Dev_TF"/>
</dbReference>
<feature type="domain" description="Myb-like" evidence="8">
    <location>
        <begin position="405"/>
        <end position="457"/>
    </location>
</feature>
<keyword evidence="4" id="KW-0804">Transcription</keyword>
<evidence type="ECO:0000313" key="12">
    <source>
        <dbReference type="Proteomes" id="UP000594261"/>
    </source>
</evidence>